<dbReference type="PANTHER" id="PTHR10291:SF43">
    <property type="entry name" value="DEHYDRODOLICHYL DIPHOSPHATE SYNTHASE COMPLEX SUBUNIT DHDDS"/>
    <property type="match status" value="1"/>
</dbReference>
<dbReference type="EMBL" id="WIXP02000004">
    <property type="protein sequence ID" value="KAF6212484.1"/>
    <property type="molecule type" value="Genomic_DNA"/>
</dbReference>
<dbReference type="PANTHER" id="PTHR10291">
    <property type="entry name" value="DEHYDRODOLICHYL DIPHOSPHATE SYNTHASE FAMILY MEMBER"/>
    <property type="match status" value="1"/>
</dbReference>
<reference evidence="6" key="1">
    <citation type="journal article" date="2021" name="Mol. Ecol. Resour.">
        <title>Apolygus lucorum genome provides insights into omnivorousness and mesophyll feeding.</title>
        <authorList>
            <person name="Liu Y."/>
            <person name="Liu H."/>
            <person name="Wang H."/>
            <person name="Huang T."/>
            <person name="Liu B."/>
            <person name="Yang B."/>
            <person name="Yin L."/>
            <person name="Li B."/>
            <person name="Zhang Y."/>
            <person name="Zhang S."/>
            <person name="Jiang F."/>
            <person name="Zhang X."/>
            <person name="Ren Y."/>
            <person name="Wang B."/>
            <person name="Wang S."/>
            <person name="Lu Y."/>
            <person name="Wu K."/>
            <person name="Fan W."/>
            <person name="Wang G."/>
        </authorList>
    </citation>
    <scope>NUCLEOTIDE SEQUENCE</scope>
    <source>
        <strain evidence="6">12Hb</strain>
    </source>
</reference>
<dbReference type="InterPro" id="IPR018520">
    <property type="entry name" value="UPP_synth-like_CS"/>
</dbReference>
<dbReference type="HAMAP" id="MF_01139">
    <property type="entry name" value="ISPT"/>
    <property type="match status" value="1"/>
</dbReference>
<evidence type="ECO:0000256" key="5">
    <source>
        <dbReference type="RuleBase" id="RU363018"/>
    </source>
</evidence>
<dbReference type="InterPro" id="IPR001441">
    <property type="entry name" value="UPP_synth-like"/>
</dbReference>
<dbReference type="CDD" id="cd00475">
    <property type="entry name" value="Cis_IPPS"/>
    <property type="match status" value="1"/>
</dbReference>
<dbReference type="GO" id="GO:1904423">
    <property type="term" value="C:dehydrodolichyl diphosphate synthase complex"/>
    <property type="evidence" value="ECO:0007669"/>
    <property type="project" value="TreeGrafter"/>
</dbReference>
<sequence>MAHLGEATTFVTENLDHDDFNLRQNMSWISETTLPWHSILMLRLLKCGRIPKHVAFIMDGNRRFARKTNVNKIDGHSKGFDKLSEVLQWCLDIGVEEVTVYAFSIENFKRSKEEVDGLLDLAREKFQRLLQEREKINKHGLKIRVIGNKSLLPDDLVKLAAEAELITRDNHQVLLNVAFSYIATDEMTSACNKVLSGLKDNLIEPSDVDIGLLSECLHTGGSQFPEIIIRTSGETRLSDFLLWQGCASYLHFTGALWPEITVFDFLWAIFKYQRVAEELDQLKEQLYASKPLSDRETQFLETINRERWLGLERTLVSE</sequence>
<dbReference type="FunFam" id="3.40.1180.10:FF:000005">
    <property type="entry name" value="Alkyl transferase"/>
    <property type="match status" value="1"/>
</dbReference>
<protein>
    <recommendedName>
        <fullName evidence="5">Alkyl transferase</fullName>
        <ecNumber evidence="5">2.5.1.-</ecNumber>
    </recommendedName>
</protein>
<comment type="caution">
    <text evidence="6">The sequence shown here is derived from an EMBL/GenBank/DDBJ whole genome shotgun (WGS) entry which is preliminary data.</text>
</comment>
<dbReference type="SUPFAM" id="SSF64005">
    <property type="entry name" value="Undecaprenyl diphosphate synthase"/>
    <property type="match status" value="1"/>
</dbReference>
<dbReference type="Pfam" id="PF01255">
    <property type="entry name" value="Prenyltransf"/>
    <property type="match status" value="1"/>
</dbReference>
<dbReference type="GO" id="GO:0005783">
    <property type="term" value="C:endoplasmic reticulum"/>
    <property type="evidence" value="ECO:0007669"/>
    <property type="project" value="TreeGrafter"/>
</dbReference>
<dbReference type="InterPro" id="IPR036424">
    <property type="entry name" value="UPP_synth-like_sf"/>
</dbReference>
<dbReference type="Gene3D" id="3.40.1180.10">
    <property type="entry name" value="Decaprenyl diphosphate synthase-like"/>
    <property type="match status" value="1"/>
</dbReference>
<proteinExistence type="inferred from homology"/>
<keyword evidence="7" id="KW-1185">Reference proteome</keyword>
<evidence type="ECO:0000256" key="3">
    <source>
        <dbReference type="ARBA" id="ARBA00022842"/>
    </source>
</evidence>
<keyword evidence="2 5" id="KW-0808">Transferase</keyword>
<keyword evidence="3" id="KW-0460">Magnesium</keyword>
<evidence type="ECO:0000256" key="2">
    <source>
        <dbReference type="ARBA" id="ARBA00022679"/>
    </source>
</evidence>
<dbReference type="GO" id="GO:0045547">
    <property type="term" value="F:ditrans,polycis-polyprenyl diphosphate synthase [(2E,6E)-farnesyl diphosphate specific] activity"/>
    <property type="evidence" value="ECO:0007669"/>
    <property type="project" value="UniProtKB-EC"/>
</dbReference>
<dbReference type="EC" id="2.5.1.-" evidence="5"/>
<name>A0A8S9XV67_APOLU</name>
<dbReference type="GO" id="GO:0016094">
    <property type="term" value="P:polyprenol biosynthetic process"/>
    <property type="evidence" value="ECO:0007669"/>
    <property type="project" value="TreeGrafter"/>
</dbReference>
<dbReference type="AlphaFoldDB" id="A0A8S9XV67"/>
<gene>
    <name evidence="6" type="ORF">GE061_013007</name>
</gene>
<accession>A0A8S9XV67</accession>
<evidence type="ECO:0000256" key="4">
    <source>
        <dbReference type="ARBA" id="ARBA00047353"/>
    </source>
</evidence>
<organism evidence="6 7">
    <name type="scientific">Apolygus lucorum</name>
    <name type="common">Small green plant bug</name>
    <name type="synonym">Lygocoris lucorum</name>
    <dbReference type="NCBI Taxonomy" id="248454"/>
    <lineage>
        <taxon>Eukaryota</taxon>
        <taxon>Metazoa</taxon>
        <taxon>Ecdysozoa</taxon>
        <taxon>Arthropoda</taxon>
        <taxon>Hexapoda</taxon>
        <taxon>Insecta</taxon>
        <taxon>Pterygota</taxon>
        <taxon>Neoptera</taxon>
        <taxon>Paraneoptera</taxon>
        <taxon>Hemiptera</taxon>
        <taxon>Heteroptera</taxon>
        <taxon>Panheteroptera</taxon>
        <taxon>Cimicomorpha</taxon>
        <taxon>Miridae</taxon>
        <taxon>Mirini</taxon>
        <taxon>Apolygus</taxon>
    </lineage>
</organism>
<dbReference type="PROSITE" id="PS01066">
    <property type="entry name" value="UPP_SYNTHASE"/>
    <property type="match status" value="1"/>
</dbReference>
<comment type="catalytic activity">
    <reaction evidence="4">
        <text>n isopentenyl diphosphate + (2E,6E)-farnesyl diphosphate = a di-trans,poly-cis-polyprenyl diphosphate + n diphosphate</text>
        <dbReference type="Rhea" id="RHEA:53008"/>
        <dbReference type="Rhea" id="RHEA-COMP:19494"/>
        <dbReference type="ChEBI" id="CHEBI:33019"/>
        <dbReference type="ChEBI" id="CHEBI:128769"/>
        <dbReference type="ChEBI" id="CHEBI:136960"/>
        <dbReference type="ChEBI" id="CHEBI:175763"/>
        <dbReference type="EC" id="2.5.1.87"/>
    </reaction>
</comment>
<evidence type="ECO:0000313" key="7">
    <source>
        <dbReference type="Proteomes" id="UP000466442"/>
    </source>
</evidence>
<evidence type="ECO:0000256" key="1">
    <source>
        <dbReference type="ARBA" id="ARBA00005432"/>
    </source>
</evidence>
<dbReference type="NCBIfam" id="TIGR00055">
    <property type="entry name" value="uppS"/>
    <property type="match status" value="1"/>
</dbReference>
<dbReference type="OrthoDB" id="4173905at2759"/>
<dbReference type="Proteomes" id="UP000466442">
    <property type="component" value="Unassembled WGS sequence"/>
</dbReference>
<comment type="similarity">
    <text evidence="1 5">Belongs to the UPP synthase family.</text>
</comment>
<evidence type="ECO:0000313" key="6">
    <source>
        <dbReference type="EMBL" id="KAF6212484.1"/>
    </source>
</evidence>